<keyword evidence="1" id="KW-0812">Transmembrane</keyword>
<dbReference type="AlphaFoldDB" id="A0A841AJW5"/>
<proteinExistence type="predicted"/>
<keyword evidence="3" id="KW-1185">Reference proteome</keyword>
<organism evidence="2 3">
    <name type="scientific">Conyzicola lurida</name>
    <dbReference type="NCBI Taxonomy" id="1172621"/>
    <lineage>
        <taxon>Bacteria</taxon>
        <taxon>Bacillati</taxon>
        <taxon>Actinomycetota</taxon>
        <taxon>Actinomycetes</taxon>
        <taxon>Micrococcales</taxon>
        <taxon>Microbacteriaceae</taxon>
        <taxon>Conyzicola</taxon>
    </lineage>
</organism>
<accession>A0A841AJW5</accession>
<name>A0A841AJW5_9MICO</name>
<comment type="caution">
    <text evidence="2">The sequence shown here is derived from an EMBL/GenBank/DDBJ whole genome shotgun (WGS) entry which is preliminary data.</text>
</comment>
<sequence length="35" mass="3894">MAAREVRRLVSTVVAQGIGTWFLLFVVLPSVDSQF</sequence>
<gene>
    <name evidence="2" type="ORF">HD599_000951</name>
</gene>
<keyword evidence="1" id="KW-1133">Transmembrane helix</keyword>
<feature type="transmembrane region" description="Helical" evidence="1">
    <location>
        <begin position="12"/>
        <end position="31"/>
    </location>
</feature>
<dbReference type="Proteomes" id="UP000536685">
    <property type="component" value="Unassembled WGS sequence"/>
</dbReference>
<evidence type="ECO:0000313" key="3">
    <source>
        <dbReference type="Proteomes" id="UP000536685"/>
    </source>
</evidence>
<evidence type="ECO:0000313" key="2">
    <source>
        <dbReference type="EMBL" id="MBB5842628.1"/>
    </source>
</evidence>
<reference evidence="2 3" key="1">
    <citation type="submission" date="2020-08" db="EMBL/GenBank/DDBJ databases">
        <title>Sequencing the genomes of 1000 actinobacteria strains.</title>
        <authorList>
            <person name="Klenk H.-P."/>
        </authorList>
    </citation>
    <scope>NUCLEOTIDE SEQUENCE [LARGE SCALE GENOMIC DNA]</scope>
    <source>
        <strain evidence="2 3">DSM 105784</strain>
    </source>
</reference>
<evidence type="ECO:0000256" key="1">
    <source>
        <dbReference type="SAM" id="Phobius"/>
    </source>
</evidence>
<dbReference type="EMBL" id="JACHMJ010000001">
    <property type="protein sequence ID" value="MBB5842628.1"/>
    <property type="molecule type" value="Genomic_DNA"/>
</dbReference>
<protein>
    <submittedName>
        <fullName evidence="2">Uncharacterized protein</fullName>
    </submittedName>
</protein>
<keyword evidence="1" id="KW-0472">Membrane</keyword>